<feature type="chain" id="PRO_5043564925" evidence="1">
    <location>
        <begin position="28"/>
        <end position="193"/>
    </location>
</feature>
<evidence type="ECO:0000313" key="3">
    <source>
        <dbReference type="Proteomes" id="UP001485043"/>
    </source>
</evidence>
<keyword evidence="1" id="KW-0732">Signal</keyword>
<name>A0AAW1RDV1_9CHLO</name>
<gene>
    <name evidence="2" type="ORF">WJX84_000041</name>
</gene>
<organism evidence="2 3">
    <name type="scientific">Apatococcus fuscideae</name>
    <dbReference type="NCBI Taxonomy" id="2026836"/>
    <lineage>
        <taxon>Eukaryota</taxon>
        <taxon>Viridiplantae</taxon>
        <taxon>Chlorophyta</taxon>
        <taxon>core chlorophytes</taxon>
        <taxon>Trebouxiophyceae</taxon>
        <taxon>Chlorellales</taxon>
        <taxon>Chlorellaceae</taxon>
        <taxon>Apatococcus</taxon>
    </lineage>
</organism>
<proteinExistence type="predicted"/>
<dbReference type="EMBL" id="JALJOV010002294">
    <property type="protein sequence ID" value="KAK9831833.1"/>
    <property type="molecule type" value="Genomic_DNA"/>
</dbReference>
<reference evidence="2 3" key="1">
    <citation type="journal article" date="2024" name="Nat. Commun.">
        <title>Phylogenomics reveals the evolutionary origins of lichenization in chlorophyte algae.</title>
        <authorList>
            <person name="Puginier C."/>
            <person name="Libourel C."/>
            <person name="Otte J."/>
            <person name="Skaloud P."/>
            <person name="Haon M."/>
            <person name="Grisel S."/>
            <person name="Petersen M."/>
            <person name="Berrin J.G."/>
            <person name="Delaux P.M."/>
            <person name="Dal Grande F."/>
            <person name="Keller J."/>
        </authorList>
    </citation>
    <scope>NUCLEOTIDE SEQUENCE [LARGE SCALE GENOMIC DNA]</scope>
    <source>
        <strain evidence="2 3">SAG 2523</strain>
    </source>
</reference>
<feature type="signal peptide" evidence="1">
    <location>
        <begin position="1"/>
        <end position="27"/>
    </location>
</feature>
<protein>
    <submittedName>
        <fullName evidence="2">Uncharacterized protein</fullName>
    </submittedName>
</protein>
<dbReference type="AlphaFoldDB" id="A0AAW1RDV1"/>
<sequence>MICRRSTSSVILLAIIAMAAVARPAQAFCVYNTGSKSSATFLAWPVSGQTFKKVVAPGKSECCNWQDSTCFAKEEGKDGSDPLGQCADVVFFATARTLDTNDITKKLITKEVEEILSPIIAIAGAGLSLIPGVGTAIGIGAAAAAAGLDLSAINSQTGVEFEAGDMLVHATNGGALTFNPDTGAVGANKAPNC</sequence>
<accession>A0AAW1RDV1</accession>
<evidence type="ECO:0000313" key="2">
    <source>
        <dbReference type="EMBL" id="KAK9831833.1"/>
    </source>
</evidence>
<keyword evidence="3" id="KW-1185">Reference proteome</keyword>
<comment type="caution">
    <text evidence="2">The sequence shown here is derived from an EMBL/GenBank/DDBJ whole genome shotgun (WGS) entry which is preliminary data.</text>
</comment>
<evidence type="ECO:0000256" key="1">
    <source>
        <dbReference type="SAM" id="SignalP"/>
    </source>
</evidence>
<dbReference type="Proteomes" id="UP001485043">
    <property type="component" value="Unassembled WGS sequence"/>
</dbReference>